<reference evidence="2 3" key="1">
    <citation type="journal article" date="2019" name="Int. J. Syst. Evol. Microbiol.">
        <title>The Global Catalogue of Microorganisms (GCM) 10K type strain sequencing project: providing services to taxonomists for standard genome sequencing and annotation.</title>
        <authorList>
            <consortium name="The Broad Institute Genomics Platform"/>
            <consortium name="The Broad Institute Genome Sequencing Center for Infectious Disease"/>
            <person name="Wu L."/>
            <person name="Ma J."/>
        </authorList>
    </citation>
    <scope>NUCLEOTIDE SEQUENCE [LARGE SCALE GENOMIC DNA]</scope>
    <source>
        <strain evidence="2 3">JCM 16022</strain>
    </source>
</reference>
<proteinExistence type="predicted"/>
<dbReference type="RefSeq" id="WP_344157701.1">
    <property type="nucleotide sequence ID" value="NZ_BAAAQR010000018.1"/>
</dbReference>
<dbReference type="Pfam" id="PF12728">
    <property type="entry name" value="HTH_17"/>
    <property type="match status" value="1"/>
</dbReference>
<evidence type="ECO:0000313" key="3">
    <source>
        <dbReference type="Proteomes" id="UP001501771"/>
    </source>
</evidence>
<protein>
    <recommendedName>
        <fullName evidence="1">Helix-turn-helix domain-containing protein</fullName>
    </recommendedName>
</protein>
<organism evidence="2 3">
    <name type="scientific">Nocardioides koreensis</name>
    <dbReference type="NCBI Taxonomy" id="433651"/>
    <lineage>
        <taxon>Bacteria</taxon>
        <taxon>Bacillati</taxon>
        <taxon>Actinomycetota</taxon>
        <taxon>Actinomycetes</taxon>
        <taxon>Propionibacteriales</taxon>
        <taxon>Nocardioidaceae</taxon>
        <taxon>Nocardioides</taxon>
    </lineage>
</organism>
<gene>
    <name evidence="2" type="ORF">GCM10009844_43340</name>
</gene>
<sequence>MRRQQKAEAPRQMPPRLWTVNETAEFLGIPVSTLYYWSYRGEGGPRILRIGRSLRYNPYAVAEWAQSGAA</sequence>
<dbReference type="InterPro" id="IPR041657">
    <property type="entry name" value="HTH_17"/>
</dbReference>
<accession>A0ABN3A8R5</accession>
<dbReference type="Proteomes" id="UP001501771">
    <property type="component" value="Unassembled WGS sequence"/>
</dbReference>
<dbReference type="InterPro" id="IPR009061">
    <property type="entry name" value="DNA-bd_dom_put_sf"/>
</dbReference>
<name>A0ABN3A8R5_9ACTN</name>
<dbReference type="SUPFAM" id="SSF46955">
    <property type="entry name" value="Putative DNA-binding domain"/>
    <property type="match status" value="1"/>
</dbReference>
<comment type="caution">
    <text evidence="2">The sequence shown here is derived from an EMBL/GenBank/DDBJ whole genome shotgun (WGS) entry which is preliminary data.</text>
</comment>
<evidence type="ECO:0000313" key="2">
    <source>
        <dbReference type="EMBL" id="GAA2155777.1"/>
    </source>
</evidence>
<dbReference type="EMBL" id="BAAAQR010000018">
    <property type="protein sequence ID" value="GAA2155777.1"/>
    <property type="molecule type" value="Genomic_DNA"/>
</dbReference>
<feature type="domain" description="Helix-turn-helix" evidence="1">
    <location>
        <begin position="19"/>
        <end position="67"/>
    </location>
</feature>
<evidence type="ECO:0000259" key="1">
    <source>
        <dbReference type="Pfam" id="PF12728"/>
    </source>
</evidence>
<keyword evidence="3" id="KW-1185">Reference proteome</keyword>